<dbReference type="OrthoDB" id="2972467at2"/>
<protein>
    <recommendedName>
        <fullName evidence="3">YD repeat-containing protein</fullName>
    </recommendedName>
</protein>
<dbReference type="STRING" id="1302687.SAMN05444267_10651"/>
<dbReference type="EMBL" id="FRAV01000065">
    <property type="protein sequence ID" value="SHM65539.1"/>
    <property type="molecule type" value="Genomic_DNA"/>
</dbReference>
<accession>A0A1M7KJH3</accession>
<evidence type="ECO:0000313" key="2">
    <source>
        <dbReference type="Proteomes" id="UP000184364"/>
    </source>
</evidence>
<organism evidence="1 2">
    <name type="scientific">Chryseobacterium polytrichastri</name>
    <dbReference type="NCBI Taxonomy" id="1302687"/>
    <lineage>
        <taxon>Bacteria</taxon>
        <taxon>Pseudomonadati</taxon>
        <taxon>Bacteroidota</taxon>
        <taxon>Flavobacteriia</taxon>
        <taxon>Flavobacteriales</taxon>
        <taxon>Weeksellaceae</taxon>
        <taxon>Chryseobacterium group</taxon>
        <taxon>Chryseobacterium</taxon>
    </lineage>
</organism>
<evidence type="ECO:0008006" key="3">
    <source>
        <dbReference type="Google" id="ProtNLM"/>
    </source>
</evidence>
<keyword evidence="2" id="KW-1185">Reference proteome</keyword>
<dbReference type="Proteomes" id="UP000184364">
    <property type="component" value="Unassembled WGS sequence"/>
</dbReference>
<evidence type="ECO:0000313" key="1">
    <source>
        <dbReference type="EMBL" id="SHM65539.1"/>
    </source>
</evidence>
<dbReference type="AlphaFoldDB" id="A0A1M7KJH3"/>
<feature type="non-terminal residue" evidence="1">
    <location>
        <position position="76"/>
    </location>
</feature>
<reference evidence="2" key="1">
    <citation type="submission" date="2016-11" db="EMBL/GenBank/DDBJ databases">
        <authorList>
            <person name="Varghese N."/>
            <person name="Submissions S."/>
        </authorList>
    </citation>
    <scope>NUCLEOTIDE SEQUENCE [LARGE SCALE GENOMIC DNA]</scope>
    <source>
        <strain evidence="2">DSM 26899</strain>
    </source>
</reference>
<name>A0A1M7KJH3_9FLAO</name>
<sequence>MTKINDPVNLNGKLFGYEIRYNNPVNPTIAPGRFNGNIAEVDWKNSTEDLLKRYNYEYDNLNRLKNAFYKEPTTGN</sequence>
<proteinExistence type="predicted"/>
<gene>
    <name evidence="1" type="ORF">SAMN05444267_10651</name>
</gene>
<dbReference type="RefSeq" id="WP_139262872.1">
    <property type="nucleotide sequence ID" value="NZ_FRAV01000065.1"/>
</dbReference>